<dbReference type="AlphaFoldDB" id="A0AAN7JM21"/>
<organism evidence="2 3">
    <name type="scientific">Trapa incisa</name>
    <dbReference type="NCBI Taxonomy" id="236973"/>
    <lineage>
        <taxon>Eukaryota</taxon>
        <taxon>Viridiplantae</taxon>
        <taxon>Streptophyta</taxon>
        <taxon>Embryophyta</taxon>
        <taxon>Tracheophyta</taxon>
        <taxon>Spermatophyta</taxon>
        <taxon>Magnoliopsida</taxon>
        <taxon>eudicotyledons</taxon>
        <taxon>Gunneridae</taxon>
        <taxon>Pentapetalae</taxon>
        <taxon>rosids</taxon>
        <taxon>malvids</taxon>
        <taxon>Myrtales</taxon>
        <taxon>Lythraceae</taxon>
        <taxon>Trapa</taxon>
    </lineage>
</organism>
<evidence type="ECO:0000256" key="1">
    <source>
        <dbReference type="SAM" id="SignalP"/>
    </source>
</evidence>
<sequence length="135" mass="14720">MASISFQSSFVFFLLIVSMCFIQLSNNAFGPASIDALQLPIGSHACTSATYAARSASVYHLELTAISRNVGAITIGRTRKEGPNVLEELDSLVAPINKISENMTISIFSHYNEGTKEGYKEEEAPRTILKTSKDK</sequence>
<protein>
    <submittedName>
        <fullName evidence="2">Uncharacterized protein</fullName>
    </submittedName>
</protein>
<evidence type="ECO:0000313" key="2">
    <source>
        <dbReference type="EMBL" id="KAK4749065.1"/>
    </source>
</evidence>
<evidence type="ECO:0000313" key="3">
    <source>
        <dbReference type="Proteomes" id="UP001345219"/>
    </source>
</evidence>
<feature type="chain" id="PRO_5042881627" evidence="1">
    <location>
        <begin position="28"/>
        <end position="135"/>
    </location>
</feature>
<dbReference type="Proteomes" id="UP001345219">
    <property type="component" value="Chromosome 21"/>
</dbReference>
<name>A0AAN7JM21_9MYRT</name>
<keyword evidence="1" id="KW-0732">Signal</keyword>
<comment type="caution">
    <text evidence="2">The sequence shown here is derived from an EMBL/GenBank/DDBJ whole genome shotgun (WGS) entry which is preliminary data.</text>
</comment>
<accession>A0AAN7JM21</accession>
<reference evidence="2 3" key="1">
    <citation type="journal article" date="2023" name="Hortic Res">
        <title>Pangenome of water caltrop reveals structural variations and asymmetric subgenome divergence after allopolyploidization.</title>
        <authorList>
            <person name="Zhang X."/>
            <person name="Chen Y."/>
            <person name="Wang L."/>
            <person name="Yuan Y."/>
            <person name="Fang M."/>
            <person name="Shi L."/>
            <person name="Lu R."/>
            <person name="Comes H.P."/>
            <person name="Ma Y."/>
            <person name="Chen Y."/>
            <person name="Huang G."/>
            <person name="Zhou Y."/>
            <person name="Zheng Z."/>
            <person name="Qiu Y."/>
        </authorList>
    </citation>
    <scope>NUCLEOTIDE SEQUENCE [LARGE SCALE GENOMIC DNA]</scope>
    <source>
        <tissue evidence="2">Roots</tissue>
    </source>
</reference>
<feature type="signal peptide" evidence="1">
    <location>
        <begin position="1"/>
        <end position="27"/>
    </location>
</feature>
<dbReference type="EMBL" id="JAXIOK010000018">
    <property type="protein sequence ID" value="KAK4749065.1"/>
    <property type="molecule type" value="Genomic_DNA"/>
</dbReference>
<proteinExistence type="predicted"/>
<keyword evidence="3" id="KW-1185">Reference proteome</keyword>
<gene>
    <name evidence="2" type="ORF">SAY87_026514</name>
</gene>